<evidence type="ECO:0000313" key="3">
    <source>
        <dbReference type="EMBL" id="RGT32677.1"/>
    </source>
</evidence>
<evidence type="ECO:0000313" key="5">
    <source>
        <dbReference type="Proteomes" id="UP000196587"/>
    </source>
</evidence>
<organism evidence="1 4">
    <name type="scientific">Bacteroides clarus</name>
    <dbReference type="NCBI Taxonomy" id="626929"/>
    <lineage>
        <taxon>Bacteria</taxon>
        <taxon>Pseudomonadati</taxon>
        <taxon>Bacteroidota</taxon>
        <taxon>Bacteroidia</taxon>
        <taxon>Bacteroidales</taxon>
        <taxon>Bacteroidaceae</taxon>
        <taxon>Bacteroides</taxon>
    </lineage>
</organism>
<gene>
    <name evidence="2" type="ORF">B5F24_08810</name>
    <name evidence="1" type="ORF">B5F97_09895</name>
    <name evidence="3" type="ORF">DWX38_09475</name>
</gene>
<reference evidence="4 5" key="1">
    <citation type="submission" date="2017-04" db="EMBL/GenBank/DDBJ databases">
        <title>Function of individual gut microbiota members based on whole genome sequencing of pure cultures obtained from chicken caecum.</title>
        <authorList>
            <person name="Medvecky M."/>
            <person name="Cejkova D."/>
            <person name="Polansky O."/>
            <person name="Karasova D."/>
            <person name="Kubasova T."/>
            <person name="Cizek A."/>
            <person name="Rychlik I."/>
        </authorList>
    </citation>
    <scope>NUCLEOTIDE SEQUENCE [LARGE SCALE GENOMIC DNA]</scope>
    <source>
        <strain evidence="5">An189</strain>
        <strain evidence="4">An43</strain>
    </source>
</reference>
<accession>A0A1Y3YSZ2</accession>
<reference evidence="3 6" key="3">
    <citation type="submission" date="2018-08" db="EMBL/GenBank/DDBJ databases">
        <title>A genome reference for cultivated species of the human gut microbiota.</title>
        <authorList>
            <person name="Zou Y."/>
            <person name="Xue W."/>
            <person name="Luo G."/>
        </authorList>
    </citation>
    <scope>NUCLEOTIDE SEQUENCE [LARGE SCALE GENOMIC DNA]</scope>
    <source>
        <strain evidence="3 6">AF19-1AC</strain>
    </source>
</reference>
<dbReference type="EMBL" id="NFII01000008">
    <property type="protein sequence ID" value="OUO00827.1"/>
    <property type="molecule type" value="Genomic_DNA"/>
</dbReference>
<dbReference type="AlphaFoldDB" id="A0A1Y3YSZ2"/>
<reference evidence="1" key="2">
    <citation type="journal article" date="2018" name="BMC Genomics">
        <title>Whole genome sequencing and function prediction of 133 gut anaerobes isolated from chicken caecum in pure cultures.</title>
        <authorList>
            <person name="Medvecky M."/>
            <person name="Cejkova D."/>
            <person name="Polansky O."/>
            <person name="Karasova D."/>
            <person name="Kubasova T."/>
            <person name="Cizek A."/>
            <person name="Rychlik I."/>
        </authorList>
    </citation>
    <scope>NUCLEOTIDE SEQUENCE</scope>
    <source>
        <strain evidence="2">An189</strain>
        <strain evidence="1">An43</strain>
    </source>
</reference>
<dbReference type="Proteomes" id="UP000285159">
    <property type="component" value="Unassembled WGS sequence"/>
</dbReference>
<evidence type="ECO:0000313" key="1">
    <source>
        <dbReference type="EMBL" id="OUO00827.1"/>
    </source>
</evidence>
<dbReference type="RefSeq" id="WP_087412687.1">
    <property type="nucleotide sequence ID" value="NZ_CABIZW010000004.1"/>
</dbReference>
<dbReference type="InterPro" id="IPR045724">
    <property type="entry name" value="DUF6078"/>
</dbReference>
<comment type="caution">
    <text evidence="1">The sequence shown here is derived from an EMBL/GenBank/DDBJ whole genome shotgun (WGS) entry which is preliminary data.</text>
</comment>
<dbReference type="EMBL" id="NFKE01000005">
    <property type="protein sequence ID" value="OUP34536.1"/>
    <property type="molecule type" value="Genomic_DNA"/>
</dbReference>
<evidence type="ECO:0000313" key="4">
    <source>
        <dbReference type="Proteomes" id="UP000195386"/>
    </source>
</evidence>
<evidence type="ECO:0000313" key="2">
    <source>
        <dbReference type="EMBL" id="OUP34536.1"/>
    </source>
</evidence>
<dbReference type="Pfam" id="PF19555">
    <property type="entry name" value="DUF6078"/>
    <property type="match status" value="1"/>
</dbReference>
<dbReference type="Proteomes" id="UP000195386">
    <property type="component" value="Unassembled WGS sequence"/>
</dbReference>
<dbReference type="Proteomes" id="UP000196587">
    <property type="component" value="Unassembled WGS sequence"/>
</dbReference>
<name>A0A1Y3YSZ2_9BACE</name>
<sequence>MNNLENSQAPYNFGVCASADCTKRFTCLRYIALQNASPQYPFLPTLSPRKLESMKGECEYYRPNTPVRYARGFTRVAELLTVRVAGTFRLRLISYFGRKNYYLARKGEYLIDPTAQQYIVSQAEALGLRLDDYFDEYVERYDWWG</sequence>
<proteinExistence type="predicted"/>
<protein>
    <submittedName>
        <fullName evidence="1">Uncharacterized protein</fullName>
    </submittedName>
</protein>
<evidence type="ECO:0000313" key="6">
    <source>
        <dbReference type="Proteomes" id="UP000285159"/>
    </source>
</evidence>
<dbReference type="EMBL" id="QRWP01000007">
    <property type="protein sequence ID" value="RGT32677.1"/>
    <property type="molecule type" value="Genomic_DNA"/>
</dbReference>